<evidence type="ECO:0000256" key="1">
    <source>
        <dbReference type="ARBA" id="ARBA00022603"/>
    </source>
</evidence>
<dbReference type="PANTHER" id="PTHR11103">
    <property type="entry name" value="SLR1189 PROTEIN"/>
    <property type="match status" value="1"/>
</dbReference>
<comment type="cofactor">
    <cofactor evidence="3">
        <name>Zn(2+)</name>
        <dbReference type="ChEBI" id="CHEBI:29105"/>
    </cofactor>
</comment>
<dbReference type="GO" id="GO:0032259">
    <property type="term" value="P:methylation"/>
    <property type="evidence" value="ECO:0007669"/>
    <property type="project" value="UniProtKB-KW"/>
</dbReference>
<keyword evidence="2 3" id="KW-0808">Transferase</keyword>
<keyword evidence="3" id="KW-0479">Metal-binding</keyword>
<sequence length="314" mass="32279">MTSGAEAAGAAERERRWVLADGGIETALDERLGQVLPEFAAFVLLGSAEGREALRAYYRPFVELALERGLPLVLDTPTWRANPDWAAKLGAEGEALARANREAVALVRAVLDEPGAPAELRGRWLVNGCVGPREDDYAAGARMSPEEAERYHAPQIRALAEAGADRVTSVTTLDAAEGIGVVRAAQRCGVPAAVSFTVDAGGLLADGSTLAEAIAAVDAATDGGALGFLINCAHPAEAAGALRRCAGAGELSRLLGFRLNAARHGEDGPGDVPEAFAEGELALRELAPRATLFGGCCGTDVPHIAALAAGLAAS</sequence>
<dbReference type="OrthoDB" id="9803687at2"/>
<evidence type="ECO:0000259" key="4">
    <source>
        <dbReference type="PROSITE" id="PS50970"/>
    </source>
</evidence>
<evidence type="ECO:0000256" key="3">
    <source>
        <dbReference type="PROSITE-ProRule" id="PRU00333"/>
    </source>
</evidence>
<dbReference type="EMBL" id="MWZD01000015">
    <property type="protein sequence ID" value="PRI11574.1"/>
    <property type="molecule type" value="Genomic_DNA"/>
</dbReference>
<dbReference type="Pfam" id="PF02574">
    <property type="entry name" value="S-methyl_trans"/>
    <property type="match status" value="1"/>
</dbReference>
<dbReference type="GO" id="GO:0008168">
    <property type="term" value="F:methyltransferase activity"/>
    <property type="evidence" value="ECO:0007669"/>
    <property type="project" value="UniProtKB-UniRule"/>
</dbReference>
<evidence type="ECO:0000256" key="2">
    <source>
        <dbReference type="ARBA" id="ARBA00022679"/>
    </source>
</evidence>
<dbReference type="PROSITE" id="PS50970">
    <property type="entry name" value="HCY"/>
    <property type="match status" value="1"/>
</dbReference>
<name>A0A2S9QPR0_9MICO</name>
<dbReference type="Proteomes" id="UP000238650">
    <property type="component" value="Unassembled WGS sequence"/>
</dbReference>
<dbReference type="GO" id="GO:0046872">
    <property type="term" value="F:metal ion binding"/>
    <property type="evidence" value="ECO:0007669"/>
    <property type="project" value="UniProtKB-KW"/>
</dbReference>
<evidence type="ECO:0000313" key="6">
    <source>
        <dbReference type="Proteomes" id="UP000238650"/>
    </source>
</evidence>
<protein>
    <submittedName>
        <fullName evidence="5">Homocysteine methyltransferase</fullName>
    </submittedName>
</protein>
<dbReference type="AlphaFoldDB" id="A0A2S9QPR0"/>
<feature type="binding site" evidence="3">
    <location>
        <position position="297"/>
    </location>
    <ligand>
        <name>Zn(2+)</name>
        <dbReference type="ChEBI" id="CHEBI:29105"/>
    </ligand>
</feature>
<gene>
    <name evidence="5" type="ORF">B4915_05495</name>
</gene>
<evidence type="ECO:0000313" key="5">
    <source>
        <dbReference type="EMBL" id="PRI11574.1"/>
    </source>
</evidence>
<comment type="caution">
    <text evidence="5">The sequence shown here is derived from an EMBL/GenBank/DDBJ whole genome shotgun (WGS) entry which is preliminary data.</text>
</comment>
<dbReference type="Gene3D" id="3.20.20.330">
    <property type="entry name" value="Homocysteine-binding-like domain"/>
    <property type="match status" value="1"/>
</dbReference>
<keyword evidence="6" id="KW-1185">Reference proteome</keyword>
<feature type="domain" description="Hcy-binding" evidence="4">
    <location>
        <begin position="6"/>
        <end position="311"/>
    </location>
</feature>
<dbReference type="InterPro" id="IPR003726">
    <property type="entry name" value="HCY_dom"/>
</dbReference>
<proteinExistence type="predicted"/>
<organism evidence="5 6">
    <name type="scientific">Leucobacter massiliensis</name>
    <dbReference type="NCBI Taxonomy" id="1686285"/>
    <lineage>
        <taxon>Bacteria</taxon>
        <taxon>Bacillati</taxon>
        <taxon>Actinomycetota</taxon>
        <taxon>Actinomycetes</taxon>
        <taxon>Micrococcales</taxon>
        <taxon>Microbacteriaceae</taxon>
        <taxon>Leucobacter</taxon>
    </lineage>
</organism>
<dbReference type="PANTHER" id="PTHR11103:SF18">
    <property type="entry name" value="SLR1189 PROTEIN"/>
    <property type="match status" value="1"/>
</dbReference>
<reference evidence="5 6" key="1">
    <citation type="journal article" date="2017" name="New Microbes New Infect">
        <title>Genome sequence of 'Leucobacter massiliensis' sp. nov. isolated from human pharynx after travel to the 2014 Hajj.</title>
        <authorList>
            <person name="Leangapichart T."/>
            <person name="Gautret P."/>
            <person name="Nguyen T.T."/>
            <person name="Armstrong N."/>
            <person name="Rolain J.M."/>
        </authorList>
    </citation>
    <scope>NUCLEOTIDE SEQUENCE [LARGE SCALE GENOMIC DNA]</scope>
    <source>
        <strain evidence="5 6">122RC15</strain>
    </source>
</reference>
<dbReference type="RefSeq" id="WP_105804848.1">
    <property type="nucleotide sequence ID" value="NZ_MWZD01000015.1"/>
</dbReference>
<dbReference type="SUPFAM" id="SSF82282">
    <property type="entry name" value="Homocysteine S-methyltransferase"/>
    <property type="match status" value="1"/>
</dbReference>
<keyword evidence="3" id="KW-0862">Zinc</keyword>
<dbReference type="InterPro" id="IPR036589">
    <property type="entry name" value="HCY_dom_sf"/>
</dbReference>
<feature type="binding site" evidence="3">
    <location>
        <position position="296"/>
    </location>
    <ligand>
        <name>Zn(2+)</name>
        <dbReference type="ChEBI" id="CHEBI:29105"/>
    </ligand>
</feature>
<keyword evidence="1 3" id="KW-0489">Methyltransferase</keyword>
<feature type="binding site" evidence="3">
    <location>
        <position position="232"/>
    </location>
    <ligand>
        <name>Zn(2+)</name>
        <dbReference type="ChEBI" id="CHEBI:29105"/>
    </ligand>
</feature>
<accession>A0A2S9QPR0</accession>